<accession>A0A9W4HXT9</accession>
<dbReference type="AlphaFoldDB" id="A0A9W4HXT9"/>
<keyword evidence="1" id="KW-0732">Signal</keyword>
<evidence type="ECO:0000256" key="1">
    <source>
        <dbReference type="SAM" id="SignalP"/>
    </source>
</evidence>
<keyword evidence="3" id="KW-1185">Reference proteome</keyword>
<organism evidence="2 3">
    <name type="scientific">Penicillium olsonii</name>
    <dbReference type="NCBI Taxonomy" id="99116"/>
    <lineage>
        <taxon>Eukaryota</taxon>
        <taxon>Fungi</taxon>
        <taxon>Dikarya</taxon>
        <taxon>Ascomycota</taxon>
        <taxon>Pezizomycotina</taxon>
        <taxon>Eurotiomycetes</taxon>
        <taxon>Eurotiomycetidae</taxon>
        <taxon>Eurotiales</taxon>
        <taxon>Aspergillaceae</taxon>
        <taxon>Penicillium</taxon>
    </lineage>
</organism>
<evidence type="ECO:0000313" key="2">
    <source>
        <dbReference type="EMBL" id="CAG8191684.1"/>
    </source>
</evidence>
<comment type="caution">
    <text evidence="2">The sequence shown here is derived from an EMBL/GenBank/DDBJ whole genome shotgun (WGS) entry which is preliminary data.</text>
</comment>
<dbReference type="Proteomes" id="UP001153618">
    <property type="component" value="Unassembled WGS sequence"/>
</dbReference>
<dbReference type="EMBL" id="CAJVOS010000044">
    <property type="protein sequence ID" value="CAG8191684.1"/>
    <property type="molecule type" value="Genomic_DNA"/>
</dbReference>
<protein>
    <submittedName>
        <fullName evidence="2">Uncharacterized protein</fullName>
    </submittedName>
</protein>
<feature type="signal peptide" evidence="1">
    <location>
        <begin position="1"/>
        <end position="15"/>
    </location>
</feature>
<evidence type="ECO:0000313" key="3">
    <source>
        <dbReference type="Proteomes" id="UP001153618"/>
    </source>
</evidence>
<proteinExistence type="predicted"/>
<feature type="chain" id="PRO_5040893446" evidence="1">
    <location>
        <begin position="16"/>
        <end position="216"/>
    </location>
</feature>
<sequence length="216" mass="24160">MLLTILCSLLLLVNAQPHGRGLSVEPVEDCSLLPAYNEETRIAGPWTVHVDSCYNGTATDGKCTIEGFGSSSDVTRQRGDPVDLIKHGFITIVSSSENVKTQLRCNGTLNRIEAYVPAGPDAYEWQALGINHHPSTGRLVWGRDFEPVQAYRHYRRGQTVDGIFLGANKQTNWAVHSSGRDVSIEDFKPYWVMRLMIPETTFRKNEFHTLIRIDGS</sequence>
<reference evidence="2" key="1">
    <citation type="submission" date="2021-07" db="EMBL/GenBank/DDBJ databases">
        <authorList>
            <person name="Branca A.L. A."/>
        </authorList>
    </citation>
    <scope>NUCLEOTIDE SEQUENCE</scope>
</reference>
<dbReference type="OrthoDB" id="3545468at2759"/>
<gene>
    <name evidence="2" type="ORF">POLS_LOCUS7266</name>
</gene>
<name>A0A9W4HXT9_PENOL</name>